<comment type="similarity">
    <text evidence="1">Belongs to the eukaryotic ribosomal protein eL8 family.</text>
</comment>
<keyword evidence="1" id="KW-0687">Ribonucleoprotein</keyword>
<dbReference type="InterPro" id="IPR001921">
    <property type="entry name" value="Ribosomal_eL8_euk"/>
</dbReference>
<dbReference type="InterPro" id="IPR029064">
    <property type="entry name" value="Ribosomal_eL30-like_sf"/>
</dbReference>
<name>A0ABD1CND9_CULPP</name>
<feature type="region of interest" description="Disordered" evidence="2">
    <location>
        <begin position="87"/>
        <end position="114"/>
    </location>
</feature>
<dbReference type="GO" id="GO:0003723">
    <property type="term" value="F:RNA binding"/>
    <property type="evidence" value="ECO:0007669"/>
    <property type="project" value="UniProtKB-UniRule"/>
</dbReference>
<evidence type="ECO:0000313" key="4">
    <source>
        <dbReference type="Proteomes" id="UP001562425"/>
    </source>
</evidence>
<dbReference type="Proteomes" id="UP001562425">
    <property type="component" value="Unassembled WGS sequence"/>
</dbReference>
<organism evidence="3 4">
    <name type="scientific">Culex pipiens pipiens</name>
    <name type="common">Northern house mosquito</name>
    <dbReference type="NCBI Taxonomy" id="38569"/>
    <lineage>
        <taxon>Eukaryota</taxon>
        <taxon>Metazoa</taxon>
        <taxon>Ecdysozoa</taxon>
        <taxon>Arthropoda</taxon>
        <taxon>Hexapoda</taxon>
        <taxon>Insecta</taxon>
        <taxon>Pterygota</taxon>
        <taxon>Neoptera</taxon>
        <taxon>Endopterygota</taxon>
        <taxon>Diptera</taxon>
        <taxon>Nematocera</taxon>
        <taxon>Culicoidea</taxon>
        <taxon>Culicidae</taxon>
        <taxon>Culicinae</taxon>
        <taxon>Culicini</taxon>
        <taxon>Culex</taxon>
        <taxon>Culex</taxon>
    </lineage>
</organism>
<comment type="caution">
    <text evidence="3">The sequence shown here is derived from an EMBL/GenBank/DDBJ whole genome shotgun (WGS) entry which is preliminary data.</text>
</comment>
<accession>A0ABD1CND9</accession>
<sequence length="114" mass="13493">MWESVVKANDPKRNLFQFVRWPKYIRIQRHKAVLQKRLKIPPPINQFSQALDKHTAQQLFKLLEKYRPENPIAKIQYLWAKEEAAPGCQHRGQASQAPEGPAHSHHHLVRRRPH</sequence>
<evidence type="ECO:0000313" key="3">
    <source>
        <dbReference type="EMBL" id="KAL1377921.1"/>
    </source>
</evidence>
<dbReference type="AlphaFoldDB" id="A0ABD1CND9"/>
<dbReference type="EMBL" id="JBEHCU010010640">
    <property type="protein sequence ID" value="KAL1377921.1"/>
    <property type="molecule type" value="Genomic_DNA"/>
</dbReference>
<gene>
    <name evidence="3" type="ORF">pipiens_015928</name>
</gene>
<dbReference type="Gene3D" id="3.30.1330.30">
    <property type="match status" value="1"/>
</dbReference>
<evidence type="ECO:0000256" key="2">
    <source>
        <dbReference type="SAM" id="MobiDB-lite"/>
    </source>
</evidence>
<keyword evidence="4" id="KW-1185">Reference proteome</keyword>
<protein>
    <recommendedName>
        <fullName evidence="1">60S ribosomal protein L7a</fullName>
    </recommendedName>
</protein>
<evidence type="ECO:0000256" key="1">
    <source>
        <dbReference type="RuleBase" id="RU367042"/>
    </source>
</evidence>
<keyword evidence="1" id="KW-0689">Ribosomal protein</keyword>
<dbReference type="GO" id="GO:0022625">
    <property type="term" value="C:cytosolic large ribosomal subunit"/>
    <property type="evidence" value="ECO:0007669"/>
    <property type="project" value="UniProtKB-UniRule"/>
</dbReference>
<dbReference type="PRINTS" id="PR00882">
    <property type="entry name" value="RIBOSOMALL7A"/>
</dbReference>
<comment type="function">
    <text evidence="1">Component of the ribosome.</text>
</comment>
<feature type="compositionally biased region" description="Basic residues" evidence="2">
    <location>
        <begin position="103"/>
        <end position="114"/>
    </location>
</feature>
<reference evidence="3 4" key="1">
    <citation type="submission" date="2024-05" db="EMBL/GenBank/DDBJ databases">
        <title>Culex pipiens pipiens assembly and annotation.</title>
        <authorList>
            <person name="Alout H."/>
            <person name="Durand T."/>
        </authorList>
    </citation>
    <scope>NUCLEOTIDE SEQUENCE [LARGE SCALE GENOMIC DNA]</scope>
    <source>
        <strain evidence="3">HA-2024</strain>
        <tissue evidence="3">Whole body</tissue>
    </source>
</reference>
<proteinExistence type="inferred from homology"/>